<evidence type="ECO:0000313" key="1">
    <source>
        <dbReference type="EMBL" id="CAL1683455.1"/>
    </source>
</evidence>
<name>A0AAV2NVS5_9HYME</name>
<gene>
    <name evidence="1" type="ORF">LPLAT_LOCUS9168</name>
</gene>
<dbReference type="EMBL" id="OZ034827">
    <property type="protein sequence ID" value="CAL1683455.1"/>
    <property type="molecule type" value="Genomic_DNA"/>
</dbReference>
<organism evidence="1 2">
    <name type="scientific">Lasius platythorax</name>
    <dbReference type="NCBI Taxonomy" id="488582"/>
    <lineage>
        <taxon>Eukaryota</taxon>
        <taxon>Metazoa</taxon>
        <taxon>Ecdysozoa</taxon>
        <taxon>Arthropoda</taxon>
        <taxon>Hexapoda</taxon>
        <taxon>Insecta</taxon>
        <taxon>Pterygota</taxon>
        <taxon>Neoptera</taxon>
        <taxon>Endopterygota</taxon>
        <taxon>Hymenoptera</taxon>
        <taxon>Apocrita</taxon>
        <taxon>Aculeata</taxon>
        <taxon>Formicoidea</taxon>
        <taxon>Formicidae</taxon>
        <taxon>Formicinae</taxon>
        <taxon>Lasius</taxon>
        <taxon>Lasius</taxon>
    </lineage>
</organism>
<keyword evidence="2" id="KW-1185">Reference proteome</keyword>
<evidence type="ECO:0000313" key="2">
    <source>
        <dbReference type="Proteomes" id="UP001497644"/>
    </source>
</evidence>
<protein>
    <submittedName>
        <fullName evidence="1">Uncharacterized protein</fullName>
    </submittedName>
</protein>
<reference evidence="1" key="1">
    <citation type="submission" date="2024-04" db="EMBL/GenBank/DDBJ databases">
        <authorList>
            <consortium name="Molecular Ecology Group"/>
        </authorList>
    </citation>
    <scope>NUCLEOTIDE SEQUENCE</scope>
</reference>
<dbReference type="AlphaFoldDB" id="A0AAV2NVS5"/>
<sequence>MPGFACWFKDTQYIAANKKIRMIAETSIRLAPQVDLTAAVMMGEHAAATCFDGTHSCTCWLLLHGQCVLVSPHPISEFCNFDRSVPRNACQPNYVGELKAESDCLSHDSGRENRLSDFL</sequence>
<dbReference type="Proteomes" id="UP001497644">
    <property type="component" value="Chromosome 4"/>
</dbReference>
<proteinExistence type="predicted"/>
<accession>A0AAV2NVS5</accession>